<evidence type="ECO:0000313" key="1">
    <source>
        <dbReference type="EMBL" id="RTZ46604.1"/>
    </source>
</evidence>
<gene>
    <name evidence="1" type="ORF">EJ377_21225</name>
</gene>
<dbReference type="AlphaFoldDB" id="A0A432DU66"/>
<evidence type="ECO:0000313" key="2">
    <source>
        <dbReference type="Proteomes" id="UP000276953"/>
    </source>
</evidence>
<dbReference type="EMBL" id="RYFC01000003">
    <property type="protein sequence ID" value="RTZ46604.1"/>
    <property type="molecule type" value="Genomic_DNA"/>
</dbReference>
<protein>
    <submittedName>
        <fullName evidence="1">Uncharacterized protein</fullName>
    </submittedName>
</protein>
<accession>A0A432DU66</accession>
<proteinExistence type="predicted"/>
<reference evidence="1 2" key="1">
    <citation type="submission" date="2018-12" db="EMBL/GenBank/DDBJ databases">
        <title>Draft Genome Sequence of Chryseobacterium arthrosphaerae strain ED882-96 Isolated from the Blood of a Patient with Liver Cirrhosis in Taiwan.</title>
        <authorList>
            <person name="Lin J.-N."/>
            <person name="Lai C.-H."/>
            <person name="Yang C.-H."/>
            <person name="Huang Y.-H."/>
        </authorList>
    </citation>
    <scope>NUCLEOTIDE SEQUENCE [LARGE SCALE GENOMIC DNA]</scope>
    <source>
        <strain evidence="1 2">ED882-96</strain>
    </source>
</reference>
<name>A0A432DU66_9FLAO</name>
<organism evidence="1 2">
    <name type="scientific">Chryseobacterium arthrosphaerae</name>
    <dbReference type="NCBI Taxonomy" id="651561"/>
    <lineage>
        <taxon>Bacteria</taxon>
        <taxon>Pseudomonadati</taxon>
        <taxon>Bacteroidota</taxon>
        <taxon>Flavobacteriia</taxon>
        <taxon>Flavobacteriales</taxon>
        <taxon>Weeksellaceae</taxon>
        <taxon>Chryseobacterium group</taxon>
        <taxon>Chryseobacterium</taxon>
    </lineage>
</organism>
<sequence>MICFLNTAIRDAELVNVPIVREKGTNDAGSSKLRTGIRIRLAPPPQIALIQNASTVPPNNSTIFKIISKSIYTSVYFPYKDVT</sequence>
<dbReference type="Proteomes" id="UP000276953">
    <property type="component" value="Unassembled WGS sequence"/>
</dbReference>
<comment type="caution">
    <text evidence="1">The sequence shown here is derived from an EMBL/GenBank/DDBJ whole genome shotgun (WGS) entry which is preliminary data.</text>
</comment>